<dbReference type="GO" id="GO:0046872">
    <property type="term" value="F:metal ion binding"/>
    <property type="evidence" value="ECO:0007669"/>
    <property type="project" value="UniProtKB-KW"/>
</dbReference>
<evidence type="ECO:0000313" key="15">
    <source>
        <dbReference type="Proteomes" id="UP000178529"/>
    </source>
</evidence>
<feature type="transmembrane region" description="Helical" evidence="13">
    <location>
        <begin position="126"/>
        <end position="147"/>
    </location>
</feature>
<sequence length="204" mass="22443">MDFLIFQIVILIFSIVLHEVSHGWVANSLGDPTAKNAGRLTLNPLPHIDPIGSLALPFLLVFFHSSAVIGWAKPVPINPLNFTDRKWGNLKVALAGPASNIILAVIFGLVLRFISVDSSGPLFEAILHIVNINLLLALFNFIPVPPLDGSHVLFTLLPRSLDPLKNLLGQYGFLLILFLVFFFPPFSFLLLSLRDFLLSSLIGI</sequence>
<dbReference type="GO" id="GO:0006508">
    <property type="term" value="P:proteolysis"/>
    <property type="evidence" value="ECO:0007669"/>
    <property type="project" value="UniProtKB-KW"/>
</dbReference>
<accession>A0A1G2R5M5</accession>
<feature type="transmembrane region" description="Helical" evidence="13">
    <location>
        <begin position="92"/>
        <end position="114"/>
    </location>
</feature>
<feature type="transmembrane region" description="Helical" evidence="13">
    <location>
        <begin position="167"/>
        <end position="191"/>
    </location>
</feature>
<dbReference type="CDD" id="cd06158">
    <property type="entry name" value="S2P-M50_like_1"/>
    <property type="match status" value="1"/>
</dbReference>
<comment type="cofactor">
    <cofactor evidence="1">
        <name>Zn(2+)</name>
        <dbReference type="ChEBI" id="CHEBI:29105"/>
    </cofactor>
</comment>
<dbReference type="EMBL" id="MHTY01000030">
    <property type="protein sequence ID" value="OHA68136.1"/>
    <property type="molecule type" value="Genomic_DNA"/>
</dbReference>
<dbReference type="Proteomes" id="UP000178529">
    <property type="component" value="Unassembled WGS sequence"/>
</dbReference>
<keyword evidence="5" id="KW-0645">Protease</keyword>
<evidence type="ECO:0000256" key="13">
    <source>
        <dbReference type="SAM" id="Phobius"/>
    </source>
</evidence>
<organism evidence="14 15">
    <name type="scientific">Candidatus Wildermuthbacteria bacterium RIFCSPHIGHO2_02_FULL_48_16</name>
    <dbReference type="NCBI Taxonomy" id="1802453"/>
    <lineage>
        <taxon>Bacteria</taxon>
        <taxon>Candidatus Wildermuthiibacteriota</taxon>
    </lineage>
</organism>
<evidence type="ECO:0000256" key="7">
    <source>
        <dbReference type="ARBA" id="ARBA00022723"/>
    </source>
</evidence>
<keyword evidence="7" id="KW-0479">Metal-binding</keyword>
<feature type="transmembrane region" description="Helical" evidence="13">
    <location>
        <begin position="6"/>
        <end position="30"/>
    </location>
</feature>
<dbReference type="PANTHER" id="PTHR35864:SF1">
    <property type="entry name" value="ZINC METALLOPROTEASE YWHC-RELATED"/>
    <property type="match status" value="1"/>
</dbReference>
<dbReference type="InterPro" id="IPR044537">
    <property type="entry name" value="Rip2-like"/>
</dbReference>
<keyword evidence="11" id="KW-0482">Metalloprotease</keyword>
<keyword evidence="10 13" id="KW-1133">Transmembrane helix</keyword>
<evidence type="ECO:0000256" key="10">
    <source>
        <dbReference type="ARBA" id="ARBA00022989"/>
    </source>
</evidence>
<comment type="subcellular location">
    <subcellularLocation>
        <location evidence="2">Cell membrane</location>
        <topology evidence="2">Multi-pass membrane protein</topology>
    </subcellularLocation>
</comment>
<keyword evidence="6 13" id="KW-0812">Transmembrane</keyword>
<evidence type="ECO:0008006" key="16">
    <source>
        <dbReference type="Google" id="ProtNLM"/>
    </source>
</evidence>
<dbReference type="GO" id="GO:0008237">
    <property type="term" value="F:metallopeptidase activity"/>
    <property type="evidence" value="ECO:0007669"/>
    <property type="project" value="UniProtKB-KW"/>
</dbReference>
<dbReference type="PANTHER" id="PTHR35864">
    <property type="entry name" value="ZINC METALLOPROTEASE MJ0611-RELATED"/>
    <property type="match status" value="1"/>
</dbReference>
<evidence type="ECO:0000256" key="1">
    <source>
        <dbReference type="ARBA" id="ARBA00001947"/>
    </source>
</evidence>
<evidence type="ECO:0000256" key="4">
    <source>
        <dbReference type="ARBA" id="ARBA00022475"/>
    </source>
</evidence>
<keyword evidence="12 13" id="KW-0472">Membrane</keyword>
<keyword evidence="9" id="KW-0862">Zinc</keyword>
<evidence type="ECO:0000256" key="11">
    <source>
        <dbReference type="ARBA" id="ARBA00023049"/>
    </source>
</evidence>
<reference evidence="14 15" key="1">
    <citation type="journal article" date="2016" name="Nat. Commun.">
        <title>Thousands of microbial genomes shed light on interconnected biogeochemical processes in an aquifer system.</title>
        <authorList>
            <person name="Anantharaman K."/>
            <person name="Brown C.T."/>
            <person name="Hug L.A."/>
            <person name="Sharon I."/>
            <person name="Castelle C.J."/>
            <person name="Probst A.J."/>
            <person name="Thomas B.C."/>
            <person name="Singh A."/>
            <person name="Wilkins M.J."/>
            <person name="Karaoz U."/>
            <person name="Brodie E.L."/>
            <person name="Williams K.H."/>
            <person name="Hubbard S.S."/>
            <person name="Banfield J.F."/>
        </authorList>
    </citation>
    <scope>NUCLEOTIDE SEQUENCE [LARGE SCALE GENOMIC DNA]</scope>
</reference>
<dbReference type="InterPro" id="IPR052348">
    <property type="entry name" value="Metallopeptidase_M50B"/>
</dbReference>
<evidence type="ECO:0000256" key="5">
    <source>
        <dbReference type="ARBA" id="ARBA00022670"/>
    </source>
</evidence>
<evidence type="ECO:0000256" key="9">
    <source>
        <dbReference type="ARBA" id="ARBA00022833"/>
    </source>
</evidence>
<evidence type="ECO:0000256" key="6">
    <source>
        <dbReference type="ARBA" id="ARBA00022692"/>
    </source>
</evidence>
<keyword evidence="8" id="KW-0378">Hydrolase</keyword>
<dbReference type="AlphaFoldDB" id="A0A1G2R5M5"/>
<evidence type="ECO:0000256" key="3">
    <source>
        <dbReference type="ARBA" id="ARBA00007931"/>
    </source>
</evidence>
<keyword evidence="4" id="KW-1003">Cell membrane</keyword>
<evidence type="ECO:0000313" key="14">
    <source>
        <dbReference type="EMBL" id="OHA68136.1"/>
    </source>
</evidence>
<feature type="transmembrane region" description="Helical" evidence="13">
    <location>
        <begin position="51"/>
        <end position="72"/>
    </location>
</feature>
<evidence type="ECO:0000256" key="2">
    <source>
        <dbReference type="ARBA" id="ARBA00004651"/>
    </source>
</evidence>
<dbReference type="GO" id="GO:0005886">
    <property type="term" value="C:plasma membrane"/>
    <property type="evidence" value="ECO:0007669"/>
    <property type="project" value="UniProtKB-SubCell"/>
</dbReference>
<protein>
    <recommendedName>
        <fullName evidence="16">Peptidase M50 domain-containing protein</fullName>
    </recommendedName>
</protein>
<name>A0A1G2R5M5_9BACT</name>
<comment type="similarity">
    <text evidence="3">Belongs to the peptidase M50B family.</text>
</comment>
<comment type="caution">
    <text evidence="14">The sequence shown here is derived from an EMBL/GenBank/DDBJ whole genome shotgun (WGS) entry which is preliminary data.</text>
</comment>
<gene>
    <name evidence="14" type="ORF">A3J68_01645</name>
</gene>
<evidence type="ECO:0000256" key="12">
    <source>
        <dbReference type="ARBA" id="ARBA00023136"/>
    </source>
</evidence>
<proteinExistence type="inferred from homology"/>
<evidence type="ECO:0000256" key="8">
    <source>
        <dbReference type="ARBA" id="ARBA00022801"/>
    </source>
</evidence>